<gene>
    <name evidence="2" type="ORF">EXIGLDRAFT_731588</name>
</gene>
<dbReference type="EMBL" id="KV426408">
    <property type="protein sequence ID" value="KZV81216.1"/>
    <property type="molecule type" value="Genomic_DNA"/>
</dbReference>
<sequence length="98" mass="10207">MAQFTDFDAYREASFVDPTANGPTAHPTGRAQQFYGQPSPQDAGGFDVFSFDQSALGDGAFNGLISNSAGVSGTGYMPSAEDMLNLTQLVGCASSRVD</sequence>
<evidence type="ECO:0000313" key="2">
    <source>
        <dbReference type="EMBL" id="KZV81216.1"/>
    </source>
</evidence>
<protein>
    <submittedName>
        <fullName evidence="2">Uncharacterized protein</fullName>
    </submittedName>
</protein>
<dbReference type="InParanoid" id="A0A165BTL8"/>
<accession>A0A165BTL8</accession>
<evidence type="ECO:0000313" key="3">
    <source>
        <dbReference type="Proteomes" id="UP000077266"/>
    </source>
</evidence>
<feature type="region of interest" description="Disordered" evidence="1">
    <location>
        <begin position="15"/>
        <end position="43"/>
    </location>
</feature>
<dbReference type="Proteomes" id="UP000077266">
    <property type="component" value="Unassembled WGS sequence"/>
</dbReference>
<feature type="compositionally biased region" description="Polar residues" evidence="1">
    <location>
        <begin position="30"/>
        <end position="40"/>
    </location>
</feature>
<evidence type="ECO:0000256" key="1">
    <source>
        <dbReference type="SAM" id="MobiDB-lite"/>
    </source>
</evidence>
<name>A0A165BTL8_EXIGL</name>
<dbReference type="AlphaFoldDB" id="A0A165BTL8"/>
<proteinExistence type="predicted"/>
<organism evidence="2 3">
    <name type="scientific">Exidia glandulosa HHB12029</name>
    <dbReference type="NCBI Taxonomy" id="1314781"/>
    <lineage>
        <taxon>Eukaryota</taxon>
        <taxon>Fungi</taxon>
        <taxon>Dikarya</taxon>
        <taxon>Basidiomycota</taxon>
        <taxon>Agaricomycotina</taxon>
        <taxon>Agaricomycetes</taxon>
        <taxon>Auriculariales</taxon>
        <taxon>Exidiaceae</taxon>
        <taxon>Exidia</taxon>
    </lineage>
</organism>
<reference evidence="2 3" key="1">
    <citation type="journal article" date="2016" name="Mol. Biol. Evol.">
        <title>Comparative Genomics of Early-Diverging Mushroom-Forming Fungi Provides Insights into the Origins of Lignocellulose Decay Capabilities.</title>
        <authorList>
            <person name="Nagy L.G."/>
            <person name="Riley R."/>
            <person name="Tritt A."/>
            <person name="Adam C."/>
            <person name="Daum C."/>
            <person name="Floudas D."/>
            <person name="Sun H."/>
            <person name="Yadav J.S."/>
            <person name="Pangilinan J."/>
            <person name="Larsson K.H."/>
            <person name="Matsuura K."/>
            <person name="Barry K."/>
            <person name="Labutti K."/>
            <person name="Kuo R."/>
            <person name="Ohm R.A."/>
            <person name="Bhattacharya S.S."/>
            <person name="Shirouzu T."/>
            <person name="Yoshinaga Y."/>
            <person name="Martin F.M."/>
            <person name="Grigoriev I.V."/>
            <person name="Hibbett D.S."/>
        </authorList>
    </citation>
    <scope>NUCLEOTIDE SEQUENCE [LARGE SCALE GENOMIC DNA]</scope>
    <source>
        <strain evidence="2 3">HHB12029</strain>
    </source>
</reference>
<keyword evidence="3" id="KW-1185">Reference proteome</keyword>